<dbReference type="RefSeq" id="WP_236501597.1">
    <property type="nucleotide sequence ID" value="NZ_CP091244.1"/>
</dbReference>
<reference evidence="1" key="1">
    <citation type="journal article" date="2022" name="Microorganisms">
        <title>Two New Species of Filamentous Sulfur Bacteria of the Genus Thiothrix, Thiothrix winogradskyi sp. nov. and 'Candidatus Thiothrix sulfatifontis' sp. nov.</title>
        <authorList>
            <person name="Ravin N.V."/>
            <person name="Rossetti S."/>
            <person name="Beletsky A.V."/>
            <person name="Kadnikov V.V."/>
            <person name="Rudenko T.S."/>
            <person name="Smolyakov D.D."/>
            <person name="Moskvitina M.I."/>
            <person name="Gureeva M.V."/>
            <person name="Mardanov A.V."/>
            <person name="Grabovich M.Y."/>
        </authorList>
    </citation>
    <scope>NUCLEOTIDE SEQUENCE</scope>
    <source>
        <strain evidence="1">CT3</strain>
    </source>
</reference>
<keyword evidence="2" id="KW-1185">Reference proteome</keyword>
<sequence>MNDNTAKVLMVAILGATAVGLMFAIGSAKAESQPLDVKLISDHPYSSACATRADQLRKKGQGLRIACDCDPAATMCWAFDTHGNIIAWKHTDTITVATGE</sequence>
<accession>A0ABY3T3V5</accession>
<organism evidence="1 2">
    <name type="scientific">Thiothrix winogradskyi</name>
    <dbReference type="NCBI Taxonomy" id="96472"/>
    <lineage>
        <taxon>Bacteria</taxon>
        <taxon>Pseudomonadati</taxon>
        <taxon>Pseudomonadota</taxon>
        <taxon>Gammaproteobacteria</taxon>
        <taxon>Thiotrichales</taxon>
        <taxon>Thiotrichaceae</taxon>
        <taxon>Thiothrix</taxon>
    </lineage>
</organism>
<dbReference type="Proteomes" id="UP001054801">
    <property type="component" value="Chromosome"/>
</dbReference>
<dbReference type="EMBL" id="CP091244">
    <property type="protein sequence ID" value="UJS26236.1"/>
    <property type="molecule type" value="Genomic_DNA"/>
</dbReference>
<name>A0ABY3T3V5_9GAMM</name>
<gene>
    <name evidence="1" type="ORF">L2Y54_09415</name>
</gene>
<evidence type="ECO:0000313" key="1">
    <source>
        <dbReference type="EMBL" id="UJS26236.1"/>
    </source>
</evidence>
<protein>
    <submittedName>
        <fullName evidence="1">Uncharacterized protein</fullName>
    </submittedName>
</protein>
<proteinExistence type="predicted"/>
<evidence type="ECO:0000313" key="2">
    <source>
        <dbReference type="Proteomes" id="UP001054801"/>
    </source>
</evidence>